<evidence type="ECO:0000256" key="2">
    <source>
        <dbReference type="ARBA" id="ARBA00022771"/>
    </source>
</evidence>
<organism evidence="6 7">
    <name type="scientific">Coprinellus micaceus</name>
    <name type="common">Glistening ink-cap mushroom</name>
    <name type="synonym">Coprinus micaceus</name>
    <dbReference type="NCBI Taxonomy" id="71717"/>
    <lineage>
        <taxon>Eukaryota</taxon>
        <taxon>Fungi</taxon>
        <taxon>Dikarya</taxon>
        <taxon>Basidiomycota</taxon>
        <taxon>Agaricomycotina</taxon>
        <taxon>Agaricomycetes</taxon>
        <taxon>Agaricomycetidae</taxon>
        <taxon>Agaricales</taxon>
        <taxon>Agaricineae</taxon>
        <taxon>Psathyrellaceae</taxon>
        <taxon>Coprinellus</taxon>
    </lineage>
</organism>
<evidence type="ECO:0000259" key="5">
    <source>
        <dbReference type="PROSITE" id="PS50865"/>
    </source>
</evidence>
<dbReference type="EMBL" id="QPFP01000068">
    <property type="protein sequence ID" value="TEB24329.1"/>
    <property type="molecule type" value="Genomic_DNA"/>
</dbReference>
<proteinExistence type="predicted"/>
<accession>A0A4Y7SST8</accession>
<evidence type="ECO:0000313" key="7">
    <source>
        <dbReference type="Proteomes" id="UP000298030"/>
    </source>
</evidence>
<dbReference type="Gene3D" id="6.10.140.2220">
    <property type="match status" value="1"/>
</dbReference>
<dbReference type="SUPFAM" id="SSF144232">
    <property type="entry name" value="HIT/MYND zinc finger-like"/>
    <property type="match status" value="1"/>
</dbReference>
<keyword evidence="2 4" id="KW-0863">Zinc-finger</keyword>
<dbReference type="AlphaFoldDB" id="A0A4Y7SST8"/>
<dbReference type="InterPro" id="IPR002893">
    <property type="entry name" value="Znf_MYND"/>
</dbReference>
<gene>
    <name evidence="6" type="ORF">FA13DRAFT_1325570</name>
</gene>
<reference evidence="6 7" key="1">
    <citation type="journal article" date="2019" name="Nat. Ecol. Evol.">
        <title>Megaphylogeny resolves global patterns of mushroom evolution.</title>
        <authorList>
            <person name="Varga T."/>
            <person name="Krizsan K."/>
            <person name="Foldi C."/>
            <person name="Dima B."/>
            <person name="Sanchez-Garcia M."/>
            <person name="Sanchez-Ramirez S."/>
            <person name="Szollosi G.J."/>
            <person name="Szarkandi J.G."/>
            <person name="Papp V."/>
            <person name="Albert L."/>
            <person name="Andreopoulos W."/>
            <person name="Angelini C."/>
            <person name="Antonin V."/>
            <person name="Barry K.W."/>
            <person name="Bougher N.L."/>
            <person name="Buchanan P."/>
            <person name="Buyck B."/>
            <person name="Bense V."/>
            <person name="Catcheside P."/>
            <person name="Chovatia M."/>
            <person name="Cooper J."/>
            <person name="Damon W."/>
            <person name="Desjardin D."/>
            <person name="Finy P."/>
            <person name="Geml J."/>
            <person name="Haridas S."/>
            <person name="Hughes K."/>
            <person name="Justo A."/>
            <person name="Karasinski D."/>
            <person name="Kautmanova I."/>
            <person name="Kiss B."/>
            <person name="Kocsube S."/>
            <person name="Kotiranta H."/>
            <person name="LaButti K.M."/>
            <person name="Lechner B.E."/>
            <person name="Liimatainen K."/>
            <person name="Lipzen A."/>
            <person name="Lukacs Z."/>
            <person name="Mihaltcheva S."/>
            <person name="Morgado L.N."/>
            <person name="Niskanen T."/>
            <person name="Noordeloos M.E."/>
            <person name="Ohm R.A."/>
            <person name="Ortiz-Santana B."/>
            <person name="Ovrebo C."/>
            <person name="Racz N."/>
            <person name="Riley R."/>
            <person name="Savchenko A."/>
            <person name="Shiryaev A."/>
            <person name="Soop K."/>
            <person name="Spirin V."/>
            <person name="Szebenyi C."/>
            <person name="Tomsovsky M."/>
            <person name="Tulloss R.E."/>
            <person name="Uehling J."/>
            <person name="Grigoriev I.V."/>
            <person name="Vagvolgyi C."/>
            <person name="Papp T."/>
            <person name="Martin F.M."/>
            <person name="Miettinen O."/>
            <person name="Hibbett D.S."/>
            <person name="Nagy L.G."/>
        </authorList>
    </citation>
    <scope>NUCLEOTIDE SEQUENCE [LARGE SCALE GENOMIC DNA]</scope>
    <source>
        <strain evidence="6 7">FP101781</strain>
    </source>
</reference>
<evidence type="ECO:0000256" key="4">
    <source>
        <dbReference type="PROSITE-ProRule" id="PRU00134"/>
    </source>
</evidence>
<evidence type="ECO:0000256" key="1">
    <source>
        <dbReference type="ARBA" id="ARBA00022723"/>
    </source>
</evidence>
<sequence length="224" mass="25506">MEEAMSHGALRLLSISQALPPQERVRDDSFWTILDFASMVGCHLEIFPTVYKGVMKYIAPRFPDLVTAARRNPGFPLDPRLPSIFDINMMKDMAGFVDKEKRVRICDNLKHHDRFGTSNSMTSRSQQEHACSRCHSVAYCSIQCQQADWTALHKAECRHMAKDYAERKEMGNIYSYHNRAFQTSFVRHAYDSSVPDADAGNPIIPAGSYGRDAVTVIDCPRLWE</sequence>
<evidence type="ECO:0000256" key="3">
    <source>
        <dbReference type="ARBA" id="ARBA00022833"/>
    </source>
</evidence>
<keyword evidence="7" id="KW-1185">Reference proteome</keyword>
<keyword evidence="3" id="KW-0862">Zinc</keyword>
<protein>
    <recommendedName>
        <fullName evidence="5">MYND-type domain-containing protein</fullName>
    </recommendedName>
</protein>
<dbReference type="OrthoDB" id="3066878at2759"/>
<keyword evidence="1" id="KW-0479">Metal-binding</keyword>
<dbReference type="GO" id="GO:0008270">
    <property type="term" value="F:zinc ion binding"/>
    <property type="evidence" value="ECO:0007669"/>
    <property type="project" value="UniProtKB-KW"/>
</dbReference>
<name>A0A4Y7SST8_COPMI</name>
<dbReference type="Proteomes" id="UP000298030">
    <property type="component" value="Unassembled WGS sequence"/>
</dbReference>
<comment type="caution">
    <text evidence="6">The sequence shown here is derived from an EMBL/GenBank/DDBJ whole genome shotgun (WGS) entry which is preliminary data.</text>
</comment>
<feature type="domain" description="MYND-type" evidence="5">
    <location>
        <begin position="103"/>
        <end position="157"/>
    </location>
</feature>
<evidence type="ECO:0000313" key="6">
    <source>
        <dbReference type="EMBL" id="TEB24329.1"/>
    </source>
</evidence>
<dbReference type="PROSITE" id="PS50865">
    <property type="entry name" value="ZF_MYND_2"/>
    <property type="match status" value="1"/>
</dbReference>
<dbReference type="Pfam" id="PF01753">
    <property type="entry name" value="zf-MYND"/>
    <property type="match status" value="1"/>
</dbReference>